<dbReference type="InterPro" id="IPR000445">
    <property type="entry name" value="HhH_motif"/>
</dbReference>
<evidence type="ECO:0000256" key="10">
    <source>
        <dbReference type="ARBA" id="ARBA00022801"/>
    </source>
</evidence>
<dbReference type="PROSITE" id="PS00893">
    <property type="entry name" value="NUDIX_BOX"/>
    <property type="match status" value="1"/>
</dbReference>
<dbReference type="GO" id="GO:0034039">
    <property type="term" value="F:8-oxo-7,8-dihydroguanine DNA N-glycosylase activity"/>
    <property type="evidence" value="ECO:0007669"/>
    <property type="project" value="TreeGrafter"/>
</dbReference>
<dbReference type="Gene3D" id="1.10.340.30">
    <property type="entry name" value="Hypothetical protein, domain 2"/>
    <property type="match status" value="1"/>
</dbReference>
<comment type="caution">
    <text evidence="16">The sequence shown here is derived from an EMBL/GenBank/DDBJ whole genome shotgun (WGS) entry which is preliminary data.</text>
</comment>
<comment type="catalytic activity">
    <reaction evidence="1">
        <text>Hydrolyzes free adenine bases from 7,8-dihydro-8-oxoguanine:adenine mismatched double-stranded DNA, leaving an apurinic site.</text>
        <dbReference type="EC" id="3.2.2.31"/>
    </reaction>
</comment>
<keyword evidence="17" id="KW-1185">Reference proteome</keyword>
<dbReference type="InterPro" id="IPR015797">
    <property type="entry name" value="NUDIX_hydrolase-like_dom_sf"/>
</dbReference>
<evidence type="ECO:0000256" key="1">
    <source>
        <dbReference type="ARBA" id="ARBA00000843"/>
    </source>
</evidence>
<dbReference type="GO" id="GO:0006298">
    <property type="term" value="P:mismatch repair"/>
    <property type="evidence" value="ECO:0007669"/>
    <property type="project" value="TreeGrafter"/>
</dbReference>
<dbReference type="PRINTS" id="PR00502">
    <property type="entry name" value="NUDIXFAMILY"/>
</dbReference>
<comment type="cofactor">
    <cofactor evidence="2">
        <name>[4Fe-4S] cluster</name>
        <dbReference type="ChEBI" id="CHEBI:49883"/>
    </cofactor>
</comment>
<dbReference type="EMBL" id="JAUSVL010000001">
    <property type="protein sequence ID" value="MDQ0291744.1"/>
    <property type="molecule type" value="Genomic_DNA"/>
</dbReference>
<dbReference type="InterPro" id="IPR003651">
    <property type="entry name" value="Endonuclease3_FeS-loop_motif"/>
</dbReference>
<keyword evidence="11" id="KW-0408">Iron</keyword>
<evidence type="ECO:0000256" key="8">
    <source>
        <dbReference type="ARBA" id="ARBA00022723"/>
    </source>
</evidence>
<evidence type="ECO:0000256" key="9">
    <source>
        <dbReference type="ARBA" id="ARBA00022763"/>
    </source>
</evidence>
<evidence type="ECO:0000256" key="4">
    <source>
        <dbReference type="ARBA" id="ARBA00008343"/>
    </source>
</evidence>
<dbReference type="InterPro" id="IPR004036">
    <property type="entry name" value="Endonuclease-III-like_CS2"/>
</dbReference>
<dbReference type="CDD" id="cd00056">
    <property type="entry name" value="ENDO3c"/>
    <property type="match status" value="1"/>
</dbReference>
<keyword evidence="10 16" id="KW-0378">Hydrolase</keyword>
<dbReference type="Proteomes" id="UP001238163">
    <property type="component" value="Unassembled WGS sequence"/>
</dbReference>
<dbReference type="InterPro" id="IPR020084">
    <property type="entry name" value="NUDIX_hydrolase_CS"/>
</dbReference>
<evidence type="ECO:0000256" key="14">
    <source>
        <dbReference type="ARBA" id="ARBA00023295"/>
    </source>
</evidence>
<dbReference type="AlphaFoldDB" id="A0AAE4APW1"/>
<organism evidence="16 17">
    <name type="scientific">Oligosphaera ethanolica</name>
    <dbReference type="NCBI Taxonomy" id="760260"/>
    <lineage>
        <taxon>Bacteria</taxon>
        <taxon>Pseudomonadati</taxon>
        <taxon>Lentisphaerota</taxon>
        <taxon>Oligosphaeria</taxon>
        <taxon>Oligosphaerales</taxon>
        <taxon>Oligosphaeraceae</taxon>
        <taxon>Oligosphaera</taxon>
    </lineage>
</organism>
<dbReference type="GO" id="GO:0032357">
    <property type="term" value="F:oxidized purine DNA binding"/>
    <property type="evidence" value="ECO:0007669"/>
    <property type="project" value="TreeGrafter"/>
</dbReference>
<feature type="domain" description="Nudix hydrolase" evidence="15">
    <location>
        <begin position="228"/>
        <end position="365"/>
    </location>
</feature>
<dbReference type="SMART" id="SM00478">
    <property type="entry name" value="ENDO3c"/>
    <property type="match status" value="1"/>
</dbReference>
<dbReference type="InterPro" id="IPR029119">
    <property type="entry name" value="MutY_C"/>
</dbReference>
<dbReference type="InterPro" id="IPR020476">
    <property type="entry name" value="Nudix_hydrolase"/>
</dbReference>
<comment type="similarity">
    <text evidence="4">Belongs to the Nth/MutY family.</text>
</comment>
<dbReference type="InterPro" id="IPR011257">
    <property type="entry name" value="DNA_glycosylase"/>
</dbReference>
<evidence type="ECO:0000256" key="12">
    <source>
        <dbReference type="ARBA" id="ARBA00023014"/>
    </source>
</evidence>
<dbReference type="FunFam" id="1.10.340.30:FF:000002">
    <property type="entry name" value="Adenine DNA glycosylase"/>
    <property type="match status" value="1"/>
</dbReference>
<dbReference type="GO" id="GO:0000701">
    <property type="term" value="F:purine-specific mismatch base pair DNA N-glycosylase activity"/>
    <property type="evidence" value="ECO:0007669"/>
    <property type="project" value="UniProtKB-EC"/>
</dbReference>
<dbReference type="InterPro" id="IPR044298">
    <property type="entry name" value="MIG/MutY"/>
</dbReference>
<evidence type="ECO:0000313" key="16">
    <source>
        <dbReference type="EMBL" id="MDQ0291744.1"/>
    </source>
</evidence>
<dbReference type="SUPFAM" id="SSF48150">
    <property type="entry name" value="DNA-glycosylase"/>
    <property type="match status" value="1"/>
</dbReference>
<dbReference type="PANTHER" id="PTHR42944:SF1">
    <property type="entry name" value="ADENINE DNA GLYCOSYLASE"/>
    <property type="match status" value="1"/>
</dbReference>
<proteinExistence type="inferred from homology"/>
<keyword evidence="14 16" id="KW-0326">Glycosidase</keyword>
<keyword evidence="9" id="KW-0227">DNA damage</keyword>
<keyword evidence="12" id="KW-0411">Iron-sulfur</keyword>
<dbReference type="CDD" id="cd03425">
    <property type="entry name" value="NUDIX_MutT_NudA_like"/>
    <property type="match status" value="1"/>
</dbReference>
<dbReference type="GO" id="GO:0035485">
    <property type="term" value="F:adenine/guanine mispair binding"/>
    <property type="evidence" value="ECO:0007669"/>
    <property type="project" value="TreeGrafter"/>
</dbReference>
<dbReference type="Pfam" id="PF00633">
    <property type="entry name" value="HHH"/>
    <property type="match status" value="1"/>
</dbReference>
<dbReference type="PANTHER" id="PTHR42944">
    <property type="entry name" value="ADENINE DNA GLYCOSYLASE"/>
    <property type="match status" value="1"/>
</dbReference>
<evidence type="ECO:0000256" key="6">
    <source>
        <dbReference type="ARBA" id="ARBA00022023"/>
    </source>
</evidence>
<dbReference type="RefSeq" id="WP_307264977.1">
    <property type="nucleotide sequence ID" value="NZ_JAUSVL010000001.1"/>
</dbReference>
<evidence type="ECO:0000313" key="17">
    <source>
        <dbReference type="Proteomes" id="UP001238163"/>
    </source>
</evidence>
<dbReference type="InterPro" id="IPR003265">
    <property type="entry name" value="HhH-GPD_domain"/>
</dbReference>
<dbReference type="GO" id="GO:0006284">
    <property type="term" value="P:base-excision repair"/>
    <property type="evidence" value="ECO:0007669"/>
    <property type="project" value="InterPro"/>
</dbReference>
<dbReference type="Pfam" id="PF00730">
    <property type="entry name" value="HhH-GPD"/>
    <property type="match status" value="1"/>
</dbReference>
<evidence type="ECO:0000256" key="13">
    <source>
        <dbReference type="ARBA" id="ARBA00023204"/>
    </source>
</evidence>
<keyword evidence="8" id="KW-0479">Metal-binding</keyword>
<keyword evidence="7" id="KW-0004">4Fe-4S</keyword>
<dbReference type="Gene3D" id="1.10.1670.10">
    <property type="entry name" value="Helix-hairpin-Helix base-excision DNA repair enzymes (C-terminal)"/>
    <property type="match status" value="1"/>
</dbReference>
<dbReference type="GO" id="GO:0051539">
    <property type="term" value="F:4 iron, 4 sulfur cluster binding"/>
    <property type="evidence" value="ECO:0007669"/>
    <property type="project" value="UniProtKB-KW"/>
</dbReference>
<dbReference type="Pfam" id="PF14815">
    <property type="entry name" value="NUDIX_4"/>
    <property type="match status" value="1"/>
</dbReference>
<dbReference type="SUPFAM" id="SSF55811">
    <property type="entry name" value="Nudix"/>
    <property type="match status" value="1"/>
</dbReference>
<dbReference type="PROSITE" id="PS01155">
    <property type="entry name" value="ENDONUCLEASE_III_2"/>
    <property type="match status" value="1"/>
</dbReference>
<evidence type="ECO:0000256" key="3">
    <source>
        <dbReference type="ARBA" id="ARBA00002933"/>
    </source>
</evidence>
<dbReference type="InterPro" id="IPR005760">
    <property type="entry name" value="A/G_AdeGlyc_MutY"/>
</dbReference>
<dbReference type="GO" id="GO:0046872">
    <property type="term" value="F:metal ion binding"/>
    <property type="evidence" value="ECO:0007669"/>
    <property type="project" value="UniProtKB-KW"/>
</dbReference>
<accession>A0AAE4APW1</accession>
<dbReference type="Gene3D" id="3.90.79.10">
    <property type="entry name" value="Nucleoside Triphosphate Pyrophosphohydrolase"/>
    <property type="match status" value="1"/>
</dbReference>
<dbReference type="PROSITE" id="PS51462">
    <property type="entry name" value="NUDIX"/>
    <property type="match status" value="1"/>
</dbReference>
<dbReference type="NCBIfam" id="TIGR01084">
    <property type="entry name" value="mutY"/>
    <property type="match status" value="1"/>
</dbReference>
<reference evidence="16" key="1">
    <citation type="submission" date="2023-07" db="EMBL/GenBank/DDBJ databases">
        <title>Genomic Encyclopedia of Type Strains, Phase IV (KMG-IV): sequencing the most valuable type-strain genomes for metagenomic binning, comparative biology and taxonomic classification.</title>
        <authorList>
            <person name="Goeker M."/>
        </authorList>
    </citation>
    <scope>NUCLEOTIDE SEQUENCE</scope>
    <source>
        <strain evidence="16">DSM 24202</strain>
    </source>
</reference>
<dbReference type="EC" id="3.2.2.31" evidence="5"/>
<evidence type="ECO:0000256" key="11">
    <source>
        <dbReference type="ARBA" id="ARBA00023004"/>
    </source>
</evidence>
<dbReference type="SMART" id="SM00525">
    <property type="entry name" value="FES"/>
    <property type="match status" value="1"/>
</dbReference>
<evidence type="ECO:0000256" key="7">
    <source>
        <dbReference type="ARBA" id="ARBA00022485"/>
    </source>
</evidence>
<evidence type="ECO:0000256" key="2">
    <source>
        <dbReference type="ARBA" id="ARBA00001966"/>
    </source>
</evidence>
<evidence type="ECO:0000259" key="15">
    <source>
        <dbReference type="PROSITE" id="PS51462"/>
    </source>
</evidence>
<dbReference type="InterPro" id="IPR000086">
    <property type="entry name" value="NUDIX_hydrolase_dom"/>
</dbReference>
<sequence length="376" mass="41896">MEQGSIADEFGIATWVPALLRWYASHQRVLPWRSAPTPYRVLVSEFMLQQTQVATVLPYFERFLRAFPDLASLAAADSDAVLKQWEGLGYYSRARRLQECARIIVAQGGGVPDDFDALAALPGIGAYTAAAIASIAFGRHFPVVDGNVLRVQARLRALPDDIGNAAVKKRLYESLLETIRRVADPSAFNQAQMELGALICLPRQPRCLECPLREWCRALALGATTDYPRKRARQALPTVEVAVGLIFQRGRLLIMQRSAEQMLGGLWEFPGGKIEAGETPEETVAREVREETGLRVQAGQALGVIKHDYSHFHLRLHVFVCESACVRQSRLRCERPHVWVTREALAEYAFPKANHKLFALPAFAALPWEDSPPAKS</sequence>
<evidence type="ECO:0000256" key="5">
    <source>
        <dbReference type="ARBA" id="ARBA00012045"/>
    </source>
</evidence>
<keyword evidence="13" id="KW-0234">DNA repair</keyword>
<dbReference type="InterPro" id="IPR023170">
    <property type="entry name" value="HhH_base_excis_C"/>
</dbReference>
<protein>
    <recommendedName>
        <fullName evidence="6">Adenine DNA glycosylase</fullName>
        <ecNumber evidence="5">3.2.2.31</ecNumber>
    </recommendedName>
</protein>
<comment type="function">
    <text evidence="3">Adenine glycosylase active on G-A mispairs. MutY also corrects error-prone DNA synthesis past GO lesions which are due to the oxidatively damaged form of guanine: 7,8-dihydro-8-oxoguanine (8-oxo-dGTP).</text>
</comment>
<gene>
    <name evidence="16" type="ORF">J3R75_003851</name>
</gene>
<name>A0AAE4APW1_9BACT</name>